<proteinExistence type="predicted"/>
<dbReference type="Proteomes" id="UP001597417">
    <property type="component" value="Unassembled WGS sequence"/>
</dbReference>
<organism evidence="1 2">
    <name type="scientific">Amycolatopsis pigmentata</name>
    <dbReference type="NCBI Taxonomy" id="450801"/>
    <lineage>
        <taxon>Bacteria</taxon>
        <taxon>Bacillati</taxon>
        <taxon>Actinomycetota</taxon>
        <taxon>Actinomycetes</taxon>
        <taxon>Pseudonocardiales</taxon>
        <taxon>Pseudonocardiaceae</taxon>
        <taxon>Amycolatopsis</taxon>
    </lineage>
</organism>
<name>A0ABW5FPJ6_9PSEU</name>
<dbReference type="RefSeq" id="WP_378262499.1">
    <property type="nucleotide sequence ID" value="NZ_JBHUKR010000004.1"/>
</dbReference>
<sequence>MAMLRAVAAGRATMSGSCEPDLFIDGVACCDQVTAHMLAHAGYLRPSCPGDRVPAELTEAGRAALAVRTVA</sequence>
<accession>A0ABW5FPJ6</accession>
<dbReference type="EMBL" id="JBHUKR010000004">
    <property type="protein sequence ID" value="MFD2416095.1"/>
    <property type="molecule type" value="Genomic_DNA"/>
</dbReference>
<protein>
    <submittedName>
        <fullName evidence="1">Uncharacterized protein</fullName>
    </submittedName>
</protein>
<evidence type="ECO:0000313" key="1">
    <source>
        <dbReference type="EMBL" id="MFD2416095.1"/>
    </source>
</evidence>
<comment type="caution">
    <text evidence="1">The sequence shown here is derived from an EMBL/GenBank/DDBJ whole genome shotgun (WGS) entry which is preliminary data.</text>
</comment>
<keyword evidence="2" id="KW-1185">Reference proteome</keyword>
<evidence type="ECO:0000313" key="2">
    <source>
        <dbReference type="Proteomes" id="UP001597417"/>
    </source>
</evidence>
<gene>
    <name evidence="1" type="ORF">ACFSXZ_07120</name>
</gene>
<reference evidence="2" key="1">
    <citation type="journal article" date="2019" name="Int. J. Syst. Evol. Microbiol.">
        <title>The Global Catalogue of Microorganisms (GCM) 10K type strain sequencing project: providing services to taxonomists for standard genome sequencing and annotation.</title>
        <authorList>
            <consortium name="The Broad Institute Genomics Platform"/>
            <consortium name="The Broad Institute Genome Sequencing Center for Infectious Disease"/>
            <person name="Wu L."/>
            <person name="Ma J."/>
        </authorList>
    </citation>
    <scope>NUCLEOTIDE SEQUENCE [LARGE SCALE GENOMIC DNA]</scope>
    <source>
        <strain evidence="2">CGMCC 4.7645</strain>
    </source>
</reference>